<protein>
    <recommendedName>
        <fullName evidence="5">Transmembrane protein 26</fullName>
    </recommendedName>
</protein>
<feature type="transmembrane region" description="Helical" evidence="2">
    <location>
        <begin position="139"/>
        <end position="158"/>
    </location>
</feature>
<dbReference type="Pfam" id="PF09772">
    <property type="entry name" value="Tmem26"/>
    <property type="match status" value="1"/>
</dbReference>
<feature type="compositionally biased region" description="Acidic residues" evidence="1">
    <location>
        <begin position="469"/>
        <end position="480"/>
    </location>
</feature>
<evidence type="ECO:0008006" key="5">
    <source>
        <dbReference type="Google" id="ProtNLM"/>
    </source>
</evidence>
<feature type="compositionally biased region" description="Basic and acidic residues" evidence="1">
    <location>
        <begin position="436"/>
        <end position="457"/>
    </location>
</feature>
<feature type="transmembrane region" description="Helical" evidence="2">
    <location>
        <begin position="63"/>
        <end position="84"/>
    </location>
</feature>
<feature type="compositionally biased region" description="Basic and acidic residues" evidence="1">
    <location>
        <begin position="481"/>
        <end position="497"/>
    </location>
</feature>
<feature type="region of interest" description="Disordered" evidence="1">
    <location>
        <begin position="336"/>
        <end position="509"/>
    </location>
</feature>
<evidence type="ECO:0000256" key="1">
    <source>
        <dbReference type="SAM" id="MobiDB-lite"/>
    </source>
</evidence>
<dbReference type="AlphaFoldDB" id="A0AAW1A6Z2"/>
<accession>A0AAW1A6Z2</accession>
<dbReference type="InterPro" id="IPR019169">
    <property type="entry name" value="Transmembrane_26"/>
</dbReference>
<name>A0AAW1A6Z2_9HYME</name>
<dbReference type="Proteomes" id="UP001432146">
    <property type="component" value="Unassembled WGS sequence"/>
</dbReference>
<reference evidence="3 4" key="1">
    <citation type="submission" date="2024-05" db="EMBL/GenBank/DDBJ databases">
        <title>The nuclear and mitochondrial genome assemblies of Tetragonisca angustula (Apidae: Meliponini), a tiny yet remarkable pollinator in the Neotropics.</title>
        <authorList>
            <person name="Ferrari R."/>
            <person name="Ricardo P.C."/>
            <person name="Dias F.C."/>
            <person name="Araujo N.S."/>
            <person name="Soares D.O."/>
            <person name="Zhou Q.-S."/>
            <person name="Zhu C.-D."/>
            <person name="Coutinho L."/>
            <person name="Airas M.C."/>
            <person name="Batista T.M."/>
        </authorList>
    </citation>
    <scope>NUCLEOTIDE SEQUENCE [LARGE SCALE GENOMIC DNA]</scope>
    <source>
        <strain evidence="3">ASF017062</strain>
        <tissue evidence="3">Abdomen</tissue>
    </source>
</reference>
<keyword evidence="2" id="KW-1133">Transmembrane helix</keyword>
<keyword evidence="2" id="KW-0812">Transmembrane</keyword>
<evidence type="ECO:0000256" key="2">
    <source>
        <dbReference type="SAM" id="Phobius"/>
    </source>
</evidence>
<feature type="transmembrane region" description="Helical" evidence="2">
    <location>
        <begin position="265"/>
        <end position="285"/>
    </location>
</feature>
<evidence type="ECO:0000313" key="3">
    <source>
        <dbReference type="EMBL" id="KAK9305567.1"/>
    </source>
</evidence>
<dbReference type="PANTHER" id="PTHR22168">
    <property type="entry name" value="TMEM26 PROTEIN"/>
    <property type="match status" value="1"/>
</dbReference>
<gene>
    <name evidence="3" type="ORF">QLX08_003362</name>
</gene>
<evidence type="ECO:0000313" key="4">
    <source>
        <dbReference type="Proteomes" id="UP001432146"/>
    </source>
</evidence>
<comment type="caution">
    <text evidence="3">The sequence shown here is derived from an EMBL/GenBank/DDBJ whole genome shotgun (WGS) entry which is preliminary data.</text>
</comment>
<feature type="compositionally biased region" description="Basic residues" evidence="1">
    <location>
        <begin position="396"/>
        <end position="411"/>
    </location>
</feature>
<keyword evidence="4" id="KW-1185">Reference proteome</keyword>
<dbReference type="PANTHER" id="PTHR22168:SF8">
    <property type="entry name" value="TRANSMEMBRANE PROTEIN 26"/>
    <property type="match status" value="1"/>
</dbReference>
<proteinExistence type="predicted"/>
<feature type="compositionally biased region" description="Basic and acidic residues" evidence="1">
    <location>
        <begin position="336"/>
        <end position="351"/>
    </location>
</feature>
<feature type="transmembrane region" description="Helical" evidence="2">
    <location>
        <begin position="199"/>
        <end position="221"/>
    </location>
</feature>
<feature type="transmembrane region" description="Helical" evidence="2">
    <location>
        <begin position="6"/>
        <end position="29"/>
    </location>
</feature>
<feature type="transmembrane region" description="Helical" evidence="2">
    <location>
        <begin position="36"/>
        <end position="57"/>
    </location>
</feature>
<feature type="compositionally biased region" description="Basic residues" evidence="1">
    <location>
        <begin position="498"/>
        <end position="509"/>
    </location>
</feature>
<dbReference type="EMBL" id="JAWNGG020000049">
    <property type="protein sequence ID" value="KAK9305567.1"/>
    <property type="molecule type" value="Genomic_DNA"/>
</dbReference>
<keyword evidence="2" id="KW-0472">Membrane</keyword>
<organism evidence="3 4">
    <name type="scientific">Tetragonisca angustula</name>
    <dbReference type="NCBI Taxonomy" id="166442"/>
    <lineage>
        <taxon>Eukaryota</taxon>
        <taxon>Metazoa</taxon>
        <taxon>Ecdysozoa</taxon>
        <taxon>Arthropoda</taxon>
        <taxon>Hexapoda</taxon>
        <taxon>Insecta</taxon>
        <taxon>Pterygota</taxon>
        <taxon>Neoptera</taxon>
        <taxon>Endopterygota</taxon>
        <taxon>Hymenoptera</taxon>
        <taxon>Apocrita</taxon>
        <taxon>Aculeata</taxon>
        <taxon>Apoidea</taxon>
        <taxon>Anthophila</taxon>
        <taxon>Apidae</taxon>
        <taxon>Tetragonisca</taxon>
    </lineage>
</organism>
<sequence length="509" mass="59469">MAKFLATIKAIITRLVFASHGFIAIWQVTTFKKNPLFWYLSCPILLLFFEGIFTLTIKENQEWKWFCPSVFLYLSSVVPAIWLLELDKVDRRMKMLETNVNISENFDLTNLAAEDLKHLEKALGVNIHFPDIKISTETWVTLIEQFLMLILIIGRWMLPKGDLTRDQLSQLLLVYIGTAADIIEFFDSFKEDRIAREPVLVYLTLGIWAWSLMQFTVVLTATKSRKSRLSSGSAVKRRVHSETSCCSIDVWGIALNMLLQDGPFLAFRLILIVHYRIVSYMNIFFTCKNTLVILLQLYRLYVVQTENRSKVKKKSEVSNISIISREDIYNDVKSKKFSEERKRKRRERDVEANYSESEETTEEADKFDSSSRNIGHSRRKTRQDTGYSTSSSRNSEKRRKSRRHDSRRKSSRRESLKIEISSDEEKYRRKAGGKSAVKDSKKCSESIKMKSRNDDSGKSSGKSRKYKEDNEEKEESTTEEMVDKTVSEESESESEKKRYVHRKRRQNRD</sequence>
<feature type="transmembrane region" description="Helical" evidence="2">
    <location>
        <begin position="170"/>
        <end position="187"/>
    </location>
</feature>